<dbReference type="AlphaFoldDB" id="A0A0A6VIB0"/>
<gene>
    <name evidence="1" type="ORF">NG54_03315</name>
</gene>
<evidence type="ECO:0000313" key="2">
    <source>
        <dbReference type="Proteomes" id="UP000030588"/>
    </source>
</evidence>
<evidence type="ECO:0000313" key="1">
    <source>
        <dbReference type="EMBL" id="KHD86359.1"/>
    </source>
</evidence>
<dbReference type="STRING" id="363870.NG54_03315"/>
<comment type="caution">
    <text evidence="1">The sequence shown here is derived from an EMBL/GenBank/DDBJ whole genome shotgun (WGS) entry which is preliminary data.</text>
</comment>
<proteinExistence type="predicted"/>
<dbReference type="Proteomes" id="UP000030588">
    <property type="component" value="Unassembled WGS sequence"/>
</dbReference>
<name>A0A0A6VIB0_9BACI</name>
<organism evidence="1 2">
    <name type="scientific">Heyndrickxia ginsengihumi</name>
    <dbReference type="NCBI Taxonomy" id="363870"/>
    <lineage>
        <taxon>Bacteria</taxon>
        <taxon>Bacillati</taxon>
        <taxon>Bacillota</taxon>
        <taxon>Bacilli</taxon>
        <taxon>Bacillales</taxon>
        <taxon>Bacillaceae</taxon>
        <taxon>Heyndrickxia</taxon>
    </lineage>
</organism>
<dbReference type="EMBL" id="JRUN01000006">
    <property type="protein sequence ID" value="KHD86359.1"/>
    <property type="molecule type" value="Genomic_DNA"/>
</dbReference>
<accession>A0A0A6VIB0</accession>
<sequence length="78" mass="9270">MESKVRFSYQVNAWWETHLSHINGVLVRLLRDYETCLVNEGSMWSLKRVYLAIGPDGEDKNHCFWKVFLNLSQFLSVY</sequence>
<reference evidence="1 2" key="1">
    <citation type="submission" date="2014-10" db="EMBL/GenBank/DDBJ databases">
        <title>Draft genome of phytase producing Bacillus ginsengihumi strain M2.11.</title>
        <authorList>
            <person name="Toymentseva A."/>
            <person name="Boulygina E.A."/>
            <person name="Kazakov S.V."/>
            <person name="Kayumov I."/>
            <person name="Suleimanova A.D."/>
            <person name="Mardanova A.M."/>
            <person name="Maria S.N."/>
            <person name="Sergey M.Y."/>
            <person name="Sharipova M.R."/>
        </authorList>
    </citation>
    <scope>NUCLEOTIDE SEQUENCE [LARGE SCALE GENOMIC DNA]</scope>
    <source>
        <strain evidence="1 2">M2.11</strain>
    </source>
</reference>
<protein>
    <submittedName>
        <fullName evidence="1">Uncharacterized protein</fullName>
    </submittedName>
</protein>